<feature type="transmembrane region" description="Helical" evidence="2">
    <location>
        <begin position="842"/>
        <end position="861"/>
    </location>
</feature>
<gene>
    <name evidence="3" type="ORF">ACHAWU_001972</name>
</gene>
<dbReference type="AlphaFoldDB" id="A0ABD3MH86"/>
<evidence type="ECO:0008006" key="5">
    <source>
        <dbReference type="Google" id="ProtNLM"/>
    </source>
</evidence>
<dbReference type="Proteomes" id="UP001530293">
    <property type="component" value="Unassembled WGS sequence"/>
</dbReference>
<evidence type="ECO:0000256" key="1">
    <source>
        <dbReference type="SAM" id="MobiDB-lite"/>
    </source>
</evidence>
<feature type="transmembrane region" description="Helical" evidence="2">
    <location>
        <begin position="956"/>
        <end position="981"/>
    </location>
</feature>
<dbReference type="InterPro" id="IPR026898">
    <property type="entry name" value="PrsW"/>
</dbReference>
<reference evidence="3 4" key="1">
    <citation type="submission" date="2024-10" db="EMBL/GenBank/DDBJ databases">
        <title>Updated reference genomes for cyclostephanoid diatoms.</title>
        <authorList>
            <person name="Roberts W.R."/>
            <person name="Alverson A.J."/>
        </authorList>
    </citation>
    <scope>NUCLEOTIDE SEQUENCE [LARGE SCALE GENOMIC DNA]</scope>
    <source>
        <strain evidence="3 4">AJA232-27</strain>
    </source>
</reference>
<keyword evidence="2" id="KW-1133">Transmembrane helix</keyword>
<keyword evidence="4" id="KW-1185">Reference proteome</keyword>
<feature type="compositionally biased region" description="Basic and acidic residues" evidence="1">
    <location>
        <begin position="914"/>
        <end position="924"/>
    </location>
</feature>
<feature type="region of interest" description="Disordered" evidence="1">
    <location>
        <begin position="95"/>
        <end position="145"/>
    </location>
</feature>
<name>A0ABD3MH86_9STRA</name>
<feature type="compositionally biased region" description="Low complexity" evidence="1">
    <location>
        <begin position="100"/>
        <end position="135"/>
    </location>
</feature>
<feature type="region of interest" description="Disordered" evidence="1">
    <location>
        <begin position="190"/>
        <end position="286"/>
    </location>
</feature>
<organism evidence="3 4">
    <name type="scientific">Discostella pseudostelligera</name>
    <dbReference type="NCBI Taxonomy" id="259834"/>
    <lineage>
        <taxon>Eukaryota</taxon>
        <taxon>Sar</taxon>
        <taxon>Stramenopiles</taxon>
        <taxon>Ochrophyta</taxon>
        <taxon>Bacillariophyta</taxon>
        <taxon>Coscinodiscophyceae</taxon>
        <taxon>Thalassiosirophycidae</taxon>
        <taxon>Stephanodiscales</taxon>
        <taxon>Stephanodiscaceae</taxon>
        <taxon>Discostella</taxon>
    </lineage>
</organism>
<dbReference type="EMBL" id="JALLBG020000123">
    <property type="protein sequence ID" value="KAL3763399.1"/>
    <property type="molecule type" value="Genomic_DNA"/>
</dbReference>
<feature type="transmembrane region" description="Helical" evidence="2">
    <location>
        <begin position="726"/>
        <end position="746"/>
    </location>
</feature>
<protein>
    <recommendedName>
        <fullName evidence="5">Transmembrane protein</fullName>
    </recommendedName>
</protein>
<feature type="compositionally biased region" description="Basic residues" evidence="1">
    <location>
        <begin position="265"/>
        <end position="274"/>
    </location>
</feature>
<evidence type="ECO:0000256" key="2">
    <source>
        <dbReference type="SAM" id="Phobius"/>
    </source>
</evidence>
<sequence>MVRLGGRSRGNKNDPPGEYVDEQQLYPSAIPAFPSSSAAAAASGVGGVTSMPMPPAFSSTPGGGGTTRKQQQKSMTSGISTLFRRQPSPDIQIQQMQQVNSSSNYGGSGSNTNPGRIAAGSTTRTAASAQARTSTPPRQPTINNASYSPAQLMLLHGTGTTIGGAAATTTTESGVGGRRRHFITKDRSVSFENINDDDDDDIAPTIPNNITSSESNDDGMLYGDNIIRSEEDDNDDDYGSNIAARDYRHQQPRRSNNNNTNTNHRSSKSPKRTSKQQQQQQVLRLPRRYRGFSTSISSLFLDESIVCGAVSCCGLLLASRTENLLDERNAKIGLTRRGVGGEAGRGKEGGRRAPSRVLGVAWVITTLGVLSTYAIWGFDTGAQNGGDDYEYDYDYSYYDDGDFNGDEGDDEYYDDDGGEYDDANNRRLIHGTKSRGLDNYLSSTDVPPNRHEFSGIMKVRDYREHIFDPAMDMTNQAFVSLMAQFDADEYHPLNSLQHRYLEDSSSSSTNSNSYVHGQQARAILIVLFLLLLGIIGRRRRMRTRFAILRARAQDDHLYYASILTKKNGASGSLATPDNTIMENFHEREDQYDGACSHTLLGCYPVDTIMPDYADYNADDDDQTLSTAGSTKRGRKGGDFMGRTTTMILNCCCGRLCKCWCQLFSSCALAQEARETRLLLPPSMQRVDLMTHQPFQEYAKDVNNLRMKFMEKTNRTWLQHYSALSHLSRYILVGFILIMVFVLTTLLSHPTGRFGWGDAVVLIATFSQSFLVLFIVFGIFHRSDLSFDAVIKFFAVGFCICVSVGFILEAVLINSMLSIMYFLYYLLDWTIGENFQDWMTDNYRFVSIFSELINAYFVAALVEELCKYYGFRFVEHPDLLFLTGLDRTAKQAKSSGGLDAYKYDSQLISNFSSDHGCDSESLDSRGRRKMSKKKLNRNSGDDEDEVEPELRTLQQQAAAITTGMISVAVGLACAENCLYVFLLGGAGGSVVDMSVRLCILLFRSVFPIHALGAAMQSINMIRKFIEEKHGGERNIGVGRIIFPAVLLHGTFDAILMSVNAYIEASYESYYENGGNGDEIPFNAVAVNLIACLGIIGVMAVSFGWYSHQNKMQMLRLAMFDMSRAGSGLGGFHAPSIV</sequence>
<feature type="compositionally biased region" description="Basic residues" evidence="1">
    <location>
        <begin position="925"/>
        <end position="935"/>
    </location>
</feature>
<feature type="region of interest" description="Disordered" evidence="1">
    <location>
        <begin position="913"/>
        <end position="947"/>
    </location>
</feature>
<proteinExistence type="predicted"/>
<evidence type="ECO:0000313" key="3">
    <source>
        <dbReference type="EMBL" id="KAL3763399.1"/>
    </source>
</evidence>
<evidence type="ECO:0000313" key="4">
    <source>
        <dbReference type="Proteomes" id="UP001530293"/>
    </source>
</evidence>
<dbReference type="Pfam" id="PF13367">
    <property type="entry name" value="PrsW-protease"/>
    <property type="match status" value="1"/>
</dbReference>
<feature type="region of interest" description="Disordered" evidence="1">
    <location>
        <begin position="1"/>
        <end position="25"/>
    </location>
</feature>
<keyword evidence="2" id="KW-0812">Transmembrane</keyword>
<feature type="region of interest" description="Disordered" evidence="1">
    <location>
        <begin position="52"/>
        <end position="77"/>
    </location>
</feature>
<keyword evidence="2" id="KW-0472">Membrane</keyword>
<feature type="transmembrane region" description="Helical" evidence="2">
    <location>
        <begin position="519"/>
        <end position="536"/>
    </location>
</feature>
<feature type="transmembrane region" description="Helical" evidence="2">
    <location>
        <begin position="758"/>
        <end position="780"/>
    </location>
</feature>
<feature type="transmembrane region" description="Helical" evidence="2">
    <location>
        <begin position="792"/>
        <end position="822"/>
    </location>
</feature>
<feature type="compositionally biased region" description="Polar residues" evidence="1">
    <location>
        <begin position="68"/>
        <end position="77"/>
    </location>
</feature>
<feature type="transmembrane region" description="Helical" evidence="2">
    <location>
        <begin position="1035"/>
        <end position="1061"/>
    </location>
</feature>
<feature type="transmembrane region" description="Helical" evidence="2">
    <location>
        <begin position="993"/>
        <end position="1014"/>
    </location>
</feature>
<accession>A0ABD3MH86</accession>
<comment type="caution">
    <text evidence="3">The sequence shown here is derived from an EMBL/GenBank/DDBJ whole genome shotgun (WGS) entry which is preliminary data.</text>
</comment>
<feature type="transmembrane region" description="Helical" evidence="2">
    <location>
        <begin position="1081"/>
        <end position="1104"/>
    </location>
</feature>